<reference evidence="2 3" key="1">
    <citation type="submission" date="2019-06" db="EMBL/GenBank/DDBJ databases">
        <title>Whole genome shotgun sequence of Flavobacterium flevense NBRC 14960.</title>
        <authorList>
            <person name="Hosoyama A."/>
            <person name="Uohara A."/>
            <person name="Ohji S."/>
            <person name="Ichikawa N."/>
        </authorList>
    </citation>
    <scope>NUCLEOTIDE SEQUENCE [LARGE SCALE GENOMIC DNA]</scope>
    <source>
        <strain evidence="2 3">NBRC 14960</strain>
    </source>
</reference>
<dbReference type="Gene3D" id="3.20.20.80">
    <property type="entry name" value="Glycosidases"/>
    <property type="match status" value="1"/>
</dbReference>
<name>A0A4Y4AWK9_9FLAO</name>
<organism evidence="2 3">
    <name type="scientific">Flavobacterium flevense</name>
    <dbReference type="NCBI Taxonomy" id="983"/>
    <lineage>
        <taxon>Bacteria</taxon>
        <taxon>Pseudomonadati</taxon>
        <taxon>Bacteroidota</taxon>
        <taxon>Flavobacteriia</taxon>
        <taxon>Flavobacteriales</taxon>
        <taxon>Flavobacteriaceae</taxon>
        <taxon>Flavobacterium</taxon>
    </lineage>
</organism>
<keyword evidence="1" id="KW-0732">Signal</keyword>
<evidence type="ECO:0000313" key="2">
    <source>
        <dbReference type="EMBL" id="GEC72608.1"/>
    </source>
</evidence>
<dbReference type="AlphaFoldDB" id="A0A4Y4AWK9"/>
<proteinExistence type="predicted"/>
<gene>
    <name evidence="2" type="ORF">FFL01_21470</name>
</gene>
<keyword evidence="3" id="KW-1185">Reference proteome</keyword>
<dbReference type="SUPFAM" id="SSF51445">
    <property type="entry name" value="(Trans)glycosidases"/>
    <property type="match status" value="1"/>
</dbReference>
<dbReference type="InterPro" id="IPR017853">
    <property type="entry name" value="GH"/>
</dbReference>
<dbReference type="EMBL" id="BJNP01000022">
    <property type="protein sequence ID" value="GEC72608.1"/>
    <property type="molecule type" value="Genomic_DNA"/>
</dbReference>
<dbReference type="Proteomes" id="UP000316775">
    <property type="component" value="Unassembled WGS sequence"/>
</dbReference>
<dbReference type="STRING" id="983.SAMN05443543_11417"/>
<protein>
    <recommendedName>
        <fullName evidence="4">Glycoside hydrolase family 5 domain-containing protein</fullName>
    </recommendedName>
</protein>
<comment type="caution">
    <text evidence="2">The sequence shown here is derived from an EMBL/GenBank/DDBJ whole genome shotgun (WGS) entry which is preliminary data.</text>
</comment>
<feature type="chain" id="PRO_5022879025" description="Glycoside hydrolase family 5 domain-containing protein" evidence="1">
    <location>
        <begin position="29"/>
        <end position="370"/>
    </location>
</feature>
<evidence type="ECO:0000313" key="3">
    <source>
        <dbReference type="Proteomes" id="UP000316775"/>
    </source>
</evidence>
<feature type="signal peptide" evidence="1">
    <location>
        <begin position="1"/>
        <end position="28"/>
    </location>
</feature>
<accession>A0A4Y4AWK9</accession>
<evidence type="ECO:0008006" key="4">
    <source>
        <dbReference type="Google" id="ProtNLM"/>
    </source>
</evidence>
<evidence type="ECO:0000256" key="1">
    <source>
        <dbReference type="SAM" id="SignalP"/>
    </source>
</evidence>
<sequence>MNFKLKSMKTKHFLMYALLLIGTSYVQAQTVVKIKKNQFYINGKPTYEGRYWKGNKIEGLLINSRMVQGIFDDLNLDNIGEFAYPDTKKWDAERNNNEFIAAMPLWRENGMNSFTINMQGGSPYGYGNKKCLNPGFNPDGSLMQPYMNRLDKILKKADELQMVVILGIFYFGQDQNIKDEAGIINATDNLINWLFKKGYKNVIIEIANECDLGKEYDHDIIAPERIVELINRVKKNKQKGYRYLVSTSFSGKVVPTDNVVKASDFILIHGNGADKPAVIQGLIDKTKQLPSYRPMPIVINEDDHFNFDKETNNFIVAIQNYVSWGYFDFRKKGETDFNEGYQSMPTDWGINSDRKKGFFKLAKEITGGIK</sequence>